<dbReference type="GO" id="GO:0003910">
    <property type="term" value="F:DNA ligase (ATP) activity"/>
    <property type="evidence" value="ECO:0007669"/>
    <property type="project" value="UniProtKB-EC"/>
</dbReference>
<dbReference type="AlphaFoldDB" id="A0A8J3B4U2"/>
<dbReference type="NCBIfam" id="TIGR02779">
    <property type="entry name" value="NHEJ_ligase_lig"/>
    <property type="match status" value="1"/>
</dbReference>
<organism evidence="6 7">
    <name type="scientific">Pilimelia anulata</name>
    <dbReference type="NCBI Taxonomy" id="53371"/>
    <lineage>
        <taxon>Bacteria</taxon>
        <taxon>Bacillati</taxon>
        <taxon>Actinomycetota</taxon>
        <taxon>Actinomycetes</taxon>
        <taxon>Micromonosporales</taxon>
        <taxon>Micromonosporaceae</taxon>
        <taxon>Pilimelia</taxon>
    </lineage>
</organism>
<dbReference type="InterPro" id="IPR012340">
    <property type="entry name" value="NA-bd_OB-fold"/>
</dbReference>
<dbReference type="InterPro" id="IPR012309">
    <property type="entry name" value="DNA_ligase_ATP-dep_C"/>
</dbReference>
<protein>
    <recommendedName>
        <fullName evidence="2">DNA ligase (ATP)</fullName>
        <ecNumber evidence="2">6.5.1.1</ecNumber>
    </recommendedName>
</protein>
<dbReference type="GO" id="GO:0006281">
    <property type="term" value="P:DNA repair"/>
    <property type="evidence" value="ECO:0007669"/>
    <property type="project" value="InterPro"/>
</dbReference>
<dbReference type="EC" id="6.5.1.1" evidence="2"/>
<comment type="caution">
    <text evidence="6">The sequence shown here is derived from an EMBL/GenBank/DDBJ whole genome shotgun (WGS) entry which is preliminary data.</text>
</comment>
<dbReference type="Gene3D" id="3.30.470.30">
    <property type="entry name" value="DNA ligase/mRNA capping enzyme"/>
    <property type="match status" value="1"/>
</dbReference>
<gene>
    <name evidence="6" type="ORF">GCM10010123_19350</name>
</gene>
<keyword evidence="7" id="KW-1185">Reference proteome</keyword>
<dbReference type="GO" id="GO:0005524">
    <property type="term" value="F:ATP binding"/>
    <property type="evidence" value="ECO:0007669"/>
    <property type="project" value="InterPro"/>
</dbReference>
<dbReference type="PROSITE" id="PS50160">
    <property type="entry name" value="DNA_LIGASE_A3"/>
    <property type="match status" value="1"/>
</dbReference>
<dbReference type="PANTHER" id="PTHR45674">
    <property type="entry name" value="DNA LIGASE 1/3 FAMILY MEMBER"/>
    <property type="match status" value="1"/>
</dbReference>
<dbReference type="Proteomes" id="UP000649739">
    <property type="component" value="Unassembled WGS sequence"/>
</dbReference>
<dbReference type="Gene3D" id="2.40.50.140">
    <property type="entry name" value="Nucleic acid-binding proteins"/>
    <property type="match status" value="1"/>
</dbReference>
<evidence type="ECO:0000313" key="6">
    <source>
        <dbReference type="EMBL" id="GGJ89686.1"/>
    </source>
</evidence>
<dbReference type="EMBL" id="BMQB01000003">
    <property type="protein sequence ID" value="GGJ89686.1"/>
    <property type="molecule type" value="Genomic_DNA"/>
</dbReference>
<name>A0A8J3B4U2_9ACTN</name>
<feature type="domain" description="ATP-dependent DNA ligase family profile" evidence="5">
    <location>
        <begin position="107"/>
        <end position="222"/>
    </location>
</feature>
<sequence length="313" mass="33870">MKPMLATLGTLPAGPGWASEFKWDGVRAVTYVRGGAVNVVTRNDLDVTSHYPELADVAGLAGRREVVVDGEIVALDNRGVPEFARLGNRIHVRAPTAPLLRTVGVQYYVFDVLAVDGEPTVGWPYARRRELLDELGLDGGAVRTPAAFVGAEPAAAYDSAVEAGLEGVVCKRLDSPYRPGRRSPDWVKVPIAQTQEVIVVGWLPGAGRRAGMIGSLLTAAYDADGTLAYTGKVGTGFTDAALRQLEQRLRPLARATSPADGVPRAEARHARWVTPKLVGEVAFRTWTPDRRLRHPSWRGLRIDKTPSDARLPE</sequence>
<dbReference type="Pfam" id="PF04679">
    <property type="entry name" value="DNA_ligase_A_C"/>
    <property type="match status" value="1"/>
</dbReference>
<dbReference type="SUPFAM" id="SSF56091">
    <property type="entry name" value="DNA ligase/mRNA capping enzyme, catalytic domain"/>
    <property type="match status" value="1"/>
</dbReference>
<dbReference type="GO" id="GO:0006310">
    <property type="term" value="P:DNA recombination"/>
    <property type="evidence" value="ECO:0007669"/>
    <property type="project" value="InterPro"/>
</dbReference>
<dbReference type="CDD" id="cd07906">
    <property type="entry name" value="Adenylation_DNA_ligase_LigD_LigC"/>
    <property type="match status" value="1"/>
</dbReference>
<dbReference type="Gene3D" id="3.30.1490.70">
    <property type="match status" value="1"/>
</dbReference>
<accession>A0A8J3B4U2</accession>
<dbReference type="InterPro" id="IPR014146">
    <property type="entry name" value="LigD_ligase_dom"/>
</dbReference>
<evidence type="ECO:0000256" key="3">
    <source>
        <dbReference type="ARBA" id="ARBA00022598"/>
    </source>
</evidence>
<dbReference type="PANTHER" id="PTHR45674:SF4">
    <property type="entry name" value="DNA LIGASE 1"/>
    <property type="match status" value="1"/>
</dbReference>
<reference evidence="6" key="2">
    <citation type="submission" date="2020-09" db="EMBL/GenBank/DDBJ databases">
        <authorList>
            <person name="Sun Q."/>
            <person name="Ohkuma M."/>
        </authorList>
    </citation>
    <scope>NUCLEOTIDE SEQUENCE</scope>
    <source>
        <strain evidence="6">JCM 3090</strain>
    </source>
</reference>
<dbReference type="Pfam" id="PF01068">
    <property type="entry name" value="DNA_ligase_A_M"/>
    <property type="match status" value="1"/>
</dbReference>
<dbReference type="InterPro" id="IPR050191">
    <property type="entry name" value="ATP-dep_DNA_ligase"/>
</dbReference>
<evidence type="ECO:0000256" key="2">
    <source>
        <dbReference type="ARBA" id="ARBA00012727"/>
    </source>
</evidence>
<evidence type="ECO:0000259" key="5">
    <source>
        <dbReference type="PROSITE" id="PS50160"/>
    </source>
</evidence>
<evidence type="ECO:0000256" key="4">
    <source>
        <dbReference type="ARBA" id="ARBA00034003"/>
    </source>
</evidence>
<dbReference type="SUPFAM" id="SSF50249">
    <property type="entry name" value="Nucleic acid-binding proteins"/>
    <property type="match status" value="1"/>
</dbReference>
<evidence type="ECO:0000256" key="1">
    <source>
        <dbReference type="ARBA" id="ARBA00007572"/>
    </source>
</evidence>
<reference evidence="6" key="1">
    <citation type="journal article" date="2014" name="Int. J. Syst. Evol. Microbiol.">
        <title>Complete genome sequence of Corynebacterium casei LMG S-19264T (=DSM 44701T), isolated from a smear-ripened cheese.</title>
        <authorList>
            <consortium name="US DOE Joint Genome Institute (JGI-PGF)"/>
            <person name="Walter F."/>
            <person name="Albersmeier A."/>
            <person name="Kalinowski J."/>
            <person name="Ruckert C."/>
        </authorList>
    </citation>
    <scope>NUCLEOTIDE SEQUENCE</scope>
    <source>
        <strain evidence="6">JCM 3090</strain>
    </source>
</reference>
<proteinExistence type="inferred from homology"/>
<dbReference type="CDD" id="cd07971">
    <property type="entry name" value="OBF_DNA_ligase_LigD"/>
    <property type="match status" value="1"/>
</dbReference>
<evidence type="ECO:0000313" key="7">
    <source>
        <dbReference type="Proteomes" id="UP000649739"/>
    </source>
</evidence>
<dbReference type="InterPro" id="IPR012310">
    <property type="entry name" value="DNA_ligase_ATP-dep_cent"/>
</dbReference>
<keyword evidence="3" id="KW-0436">Ligase</keyword>
<comment type="catalytic activity">
    <reaction evidence="4">
        <text>ATP + (deoxyribonucleotide)n-3'-hydroxyl + 5'-phospho-(deoxyribonucleotide)m = (deoxyribonucleotide)n+m + AMP + diphosphate.</text>
        <dbReference type="EC" id="6.5.1.1"/>
    </reaction>
</comment>
<comment type="similarity">
    <text evidence="1">Belongs to the ATP-dependent DNA ligase family.</text>
</comment>